<evidence type="ECO:0000313" key="4">
    <source>
        <dbReference type="Proteomes" id="UP000235050"/>
    </source>
</evidence>
<dbReference type="GO" id="GO:0016787">
    <property type="term" value="F:hydrolase activity"/>
    <property type="evidence" value="ECO:0007669"/>
    <property type="project" value="UniProtKB-KW"/>
</dbReference>
<evidence type="ECO:0000259" key="2">
    <source>
        <dbReference type="Pfam" id="PF20434"/>
    </source>
</evidence>
<dbReference type="PANTHER" id="PTHR48081">
    <property type="entry name" value="AB HYDROLASE SUPERFAMILY PROTEIN C4A8.06C"/>
    <property type="match status" value="1"/>
</dbReference>
<dbReference type="InterPro" id="IPR050300">
    <property type="entry name" value="GDXG_lipolytic_enzyme"/>
</dbReference>
<gene>
    <name evidence="3" type="ORF">Uis1B_0307</name>
</gene>
<dbReference type="EMBL" id="NMWU01000005">
    <property type="protein sequence ID" value="PLS31769.1"/>
    <property type="molecule type" value="Genomic_DNA"/>
</dbReference>
<evidence type="ECO:0000313" key="3">
    <source>
        <dbReference type="EMBL" id="PLS31769.1"/>
    </source>
</evidence>
<dbReference type="Pfam" id="PF20434">
    <property type="entry name" value="BD-FAE"/>
    <property type="match status" value="1"/>
</dbReference>
<sequence>MLPTTQKADLQGADALMFDRNDGLTDEQKRIAQEWTYFDEDLAGVDPSVAADILQHRTNFAHNDLPRYAFKRDIPDDVVLYRDIPYMGGADAASAGREHLLDVLLPRDAVVRGGAPIPVILEIHGGAFFYGFKEINRAHAIVLAQHGYAVVSVSYSLYPAVDFIDQLRELAQVTRWMREEGPRYLLDADQAFITADSAGAVQALHLLAAMNNGVYADLLDVHPVKFGVLAVGFKSTMLNLDRLFDPSARDAGGLVEELEPFFERYRGMVQGSGLARLDDLLGAAAMPPTWVATSTDDFLEATSLELGAKLRDLGIDHQVLDYRAGSRECLPHNFIVGMPWLKESRDAVESLIGFFTDHLTPRTSLVASE</sequence>
<dbReference type="InterPro" id="IPR029058">
    <property type="entry name" value="AB_hydrolase_fold"/>
</dbReference>
<reference evidence="3 4" key="1">
    <citation type="submission" date="2017-07" db="EMBL/GenBank/DDBJ databases">
        <title>Bifidobacterium novel species.</title>
        <authorList>
            <person name="Lugli G.A."/>
            <person name="Milani C."/>
            <person name="Duranti S."/>
            <person name="Mangifesta M."/>
        </authorList>
    </citation>
    <scope>NUCLEOTIDE SEQUENCE [LARGE SCALE GENOMIC DNA]</scope>
    <source>
        <strain evidence="4">Uis1B</strain>
    </source>
</reference>
<dbReference type="RefSeq" id="WP_101614902.1">
    <property type="nucleotide sequence ID" value="NZ_NMWU01000005.1"/>
</dbReference>
<accession>A0A2N5JC47</accession>
<evidence type="ECO:0000256" key="1">
    <source>
        <dbReference type="ARBA" id="ARBA00022801"/>
    </source>
</evidence>
<proteinExistence type="predicted"/>
<dbReference type="OrthoDB" id="9803828at2"/>
<protein>
    <submittedName>
        <fullName evidence="3">Alpha/beta hydrolase</fullName>
    </submittedName>
</protein>
<keyword evidence="4" id="KW-1185">Reference proteome</keyword>
<feature type="domain" description="BD-FAE-like" evidence="2">
    <location>
        <begin position="113"/>
        <end position="212"/>
    </location>
</feature>
<dbReference type="SUPFAM" id="SSF53474">
    <property type="entry name" value="alpha/beta-Hydrolases"/>
    <property type="match status" value="1"/>
</dbReference>
<name>A0A2N5JC47_9BIFI</name>
<dbReference type="InterPro" id="IPR049492">
    <property type="entry name" value="BD-FAE-like_dom"/>
</dbReference>
<dbReference type="Gene3D" id="3.40.50.1820">
    <property type="entry name" value="alpha/beta hydrolase"/>
    <property type="match status" value="1"/>
</dbReference>
<organism evidence="3 4">
    <name type="scientific">Bifidobacterium margollesii</name>
    <dbReference type="NCBI Taxonomy" id="2020964"/>
    <lineage>
        <taxon>Bacteria</taxon>
        <taxon>Bacillati</taxon>
        <taxon>Actinomycetota</taxon>
        <taxon>Actinomycetes</taxon>
        <taxon>Bifidobacteriales</taxon>
        <taxon>Bifidobacteriaceae</taxon>
        <taxon>Bifidobacterium</taxon>
    </lineage>
</organism>
<keyword evidence="1 3" id="KW-0378">Hydrolase</keyword>
<dbReference type="Proteomes" id="UP000235050">
    <property type="component" value="Unassembled WGS sequence"/>
</dbReference>
<dbReference type="AlphaFoldDB" id="A0A2N5JC47"/>
<comment type="caution">
    <text evidence="3">The sequence shown here is derived from an EMBL/GenBank/DDBJ whole genome shotgun (WGS) entry which is preliminary data.</text>
</comment>